<feature type="transmembrane region" description="Helical" evidence="12">
    <location>
        <begin position="632"/>
        <end position="650"/>
    </location>
</feature>
<dbReference type="InterPro" id="IPR050726">
    <property type="entry name" value="mGluR"/>
</dbReference>
<keyword evidence="4 12" id="KW-0812">Transmembrane</keyword>
<evidence type="ECO:0000256" key="13">
    <source>
        <dbReference type="SAM" id="SignalP"/>
    </source>
</evidence>
<feature type="region of interest" description="Disordered" evidence="11">
    <location>
        <begin position="1406"/>
        <end position="1429"/>
    </location>
</feature>
<dbReference type="EMBL" id="JAVFWL010000004">
    <property type="protein sequence ID" value="KAK6749506.1"/>
    <property type="molecule type" value="Genomic_DNA"/>
</dbReference>
<evidence type="ECO:0000256" key="8">
    <source>
        <dbReference type="ARBA" id="ARBA00023170"/>
    </source>
</evidence>
<dbReference type="Proteomes" id="UP001303046">
    <property type="component" value="Unassembled WGS sequence"/>
</dbReference>
<feature type="transmembrane region" description="Helical" evidence="12">
    <location>
        <begin position="750"/>
        <end position="772"/>
    </location>
</feature>
<feature type="compositionally biased region" description="Polar residues" evidence="11">
    <location>
        <begin position="848"/>
        <end position="858"/>
    </location>
</feature>
<gene>
    <name evidence="15" type="primary">Necator_chrIV.g15157</name>
    <name evidence="15" type="ORF">RB195_001862</name>
</gene>
<evidence type="ECO:0000313" key="16">
    <source>
        <dbReference type="Proteomes" id="UP001303046"/>
    </source>
</evidence>
<keyword evidence="8" id="KW-0675">Receptor</keyword>
<keyword evidence="10" id="KW-0807">Transducer</keyword>
<feature type="compositionally biased region" description="Polar residues" evidence="11">
    <location>
        <begin position="1213"/>
        <end position="1223"/>
    </location>
</feature>
<dbReference type="InterPro" id="IPR000162">
    <property type="entry name" value="GPCR_3_mtglu_rcpt"/>
</dbReference>
<dbReference type="PRINTS" id="PR00248">
    <property type="entry name" value="GPCRMGR"/>
</dbReference>
<organism evidence="15 16">
    <name type="scientific">Necator americanus</name>
    <name type="common">Human hookworm</name>
    <dbReference type="NCBI Taxonomy" id="51031"/>
    <lineage>
        <taxon>Eukaryota</taxon>
        <taxon>Metazoa</taxon>
        <taxon>Ecdysozoa</taxon>
        <taxon>Nematoda</taxon>
        <taxon>Chromadorea</taxon>
        <taxon>Rhabditida</taxon>
        <taxon>Rhabditina</taxon>
        <taxon>Rhabditomorpha</taxon>
        <taxon>Strongyloidea</taxon>
        <taxon>Ancylostomatidae</taxon>
        <taxon>Bunostominae</taxon>
        <taxon>Necator</taxon>
    </lineage>
</organism>
<feature type="compositionally biased region" description="Basic and acidic residues" evidence="11">
    <location>
        <begin position="1226"/>
        <end position="1244"/>
    </location>
</feature>
<feature type="signal peptide" evidence="13">
    <location>
        <begin position="1"/>
        <end position="16"/>
    </location>
</feature>
<dbReference type="Gene3D" id="2.10.50.30">
    <property type="entry name" value="GPCR, family 3, nine cysteines domain"/>
    <property type="match status" value="1"/>
</dbReference>
<evidence type="ECO:0000313" key="15">
    <source>
        <dbReference type="EMBL" id="KAK6749506.1"/>
    </source>
</evidence>
<dbReference type="InterPro" id="IPR000337">
    <property type="entry name" value="GPCR_3"/>
</dbReference>
<keyword evidence="16" id="KW-1185">Reference proteome</keyword>
<dbReference type="InterPro" id="IPR017978">
    <property type="entry name" value="GPCR_3_C"/>
</dbReference>
<feature type="compositionally biased region" description="Low complexity" evidence="11">
    <location>
        <begin position="1245"/>
        <end position="1256"/>
    </location>
</feature>
<evidence type="ECO:0000256" key="7">
    <source>
        <dbReference type="ARBA" id="ARBA00023136"/>
    </source>
</evidence>
<feature type="transmembrane region" description="Helical" evidence="12">
    <location>
        <begin position="719"/>
        <end position="738"/>
    </location>
</feature>
<dbReference type="Gene3D" id="3.40.50.2300">
    <property type="match status" value="2"/>
</dbReference>
<dbReference type="InterPro" id="IPR011500">
    <property type="entry name" value="GPCR_3_9-Cys_dom"/>
</dbReference>
<feature type="chain" id="PRO_5046814059" description="G-protein coupled receptors family 3 profile domain-containing protein" evidence="13">
    <location>
        <begin position="17"/>
        <end position="1460"/>
    </location>
</feature>
<dbReference type="Pfam" id="PF01094">
    <property type="entry name" value="ANF_receptor"/>
    <property type="match status" value="1"/>
</dbReference>
<dbReference type="PANTHER" id="PTHR24060">
    <property type="entry name" value="METABOTROPIC GLUTAMATE RECEPTOR"/>
    <property type="match status" value="1"/>
</dbReference>
<evidence type="ECO:0000256" key="12">
    <source>
        <dbReference type="SAM" id="Phobius"/>
    </source>
</evidence>
<accession>A0ABR1DHS5</accession>
<evidence type="ECO:0000256" key="1">
    <source>
        <dbReference type="ARBA" id="ARBA00004651"/>
    </source>
</evidence>
<keyword evidence="3" id="KW-1003">Cell membrane</keyword>
<feature type="region of interest" description="Disordered" evidence="11">
    <location>
        <begin position="1294"/>
        <end position="1321"/>
    </location>
</feature>
<comment type="caution">
    <text evidence="15">The sequence shown here is derived from an EMBL/GenBank/DDBJ whole genome shotgun (WGS) entry which is preliminary data.</text>
</comment>
<feature type="region of interest" description="Disordered" evidence="11">
    <location>
        <begin position="848"/>
        <end position="874"/>
    </location>
</feature>
<name>A0ABR1DHS5_NECAM</name>
<keyword evidence="9" id="KW-0325">Glycoprotein</keyword>
<evidence type="ECO:0000256" key="5">
    <source>
        <dbReference type="ARBA" id="ARBA00022989"/>
    </source>
</evidence>
<dbReference type="CDD" id="cd15934">
    <property type="entry name" value="7tmC_mGluRs_group2_3"/>
    <property type="match status" value="1"/>
</dbReference>
<dbReference type="Pfam" id="PF07562">
    <property type="entry name" value="NCD3G"/>
    <property type="match status" value="1"/>
</dbReference>
<proteinExistence type="inferred from homology"/>
<keyword evidence="6" id="KW-0297">G-protein coupled receptor</keyword>
<dbReference type="InterPro" id="IPR001828">
    <property type="entry name" value="ANF_lig-bd_rcpt"/>
</dbReference>
<sequence>MGWGAILLLLLYYIAATMNAVRQVAVPGEIVLGGLFPIHEAGRNGSQCGKIKADQGVQRMVAMLYALEKVNQDNTLLPQASLGAQILDTCSVDSHALEQSLEFIKSVMSSGDGAICADGSPASYHRQPVAAVVGAAGSQVSVMVASMLQLFRIPQVSYSSTGAELSEKPRFGYFSRVVPPDNLQAQVMARVVRELDWTYVHAIADTGSYGERGMDSFRAAATELGICIDGDIHKISRRWTDKNFRDLLIRMHRTRKARGVVMFVDEDNLKRLLHTLDKLIKEGHKELDRHFWFVASDSWGIKQSVVLRLEHLLAGSITIAPYVREEKAYITFFRKLSPTGSTFLEEYWDALGCNRNSELQYFGECFDYINYTLKQESYVPFVVDTVRVLARAISKYIVDECGSREFHRCTLSTSRFLGDRLQKYYRNVSLSENEPPLIDANGDGIGRYDVFQLDNKGIYHKVGKWRSTEDSFEIRVEQVRRGFRLAHGESPLSVCSTDCPRGHYRAYQDQTCCWACIPCDIATSIIINVTRCDMCPEGEVPDETQSYCVPIPPVSMRWDSAWALIPAGFSLLGLTSTIFVVGVFLKFSNTPVIMASGRELCYCMISGISMCYLLTFFLVSQPSAPSCAFTRVLMGLSMSAIYAAIITKTNRLARVFKPDSAQRPRCITPTAQVGICVSIVSVQLFGSIVWLLVDPPGTKVVFPSRTEAVLTCKATASHLLVSLLYNLLLIVACTVYAFKTRKIPENFNETRHIGFTMYSTCILWLSFGPIYFATQNNFRIQITSLCMCISLSGTVALVCFFAPKVYIVLFQPYKNVRTRQSAVGRLVNQQMRFMSQFTYNQDNYTSAYKPMSTASNPSYRPGSEENSHGSTQASTIHPLPLPIMDKLTSNNCLQKSEIGKKLSLQEESENNCPDLLTTNDVRRRRPASLYTTMPDVVRPLPLPLKMPPDMDVCDSQTLRQTAGLQLAQDWWTTTRFTGAGERRRGSSWGRSLVDGVSRADHEILVVTTMGNRSSSHYPPPPSAWPHGPYGAYTAPTATPGAFDAKRGLSGGPPGAYAEPYVPHPQMRRSMISLNADSGYMTSPSDSERMRMRGSRMSLNHLDLERQLLYPPDPKTMRKLEKMEKKQQKLLKKMGRSVPTAVFLPPQPMPSVYARAMSFDDLNRVHVVVAPNDLRFRDHWRVGAARFRSPGDRVGRSTLSTTTTSGHAVHGDGSLTSSPVTSVSDGHAGDAWRESPLRRGTRDDMSPMSDSSAAIPSNTRSTEGNKVDKPKSVEIKVQRTERLERREKFDNKDWLNNNDTYAMPRMQPSFGSRSSLATSQARGESSDIDFSWIREEENKLRKERENLKRLPECYFGIDPPKLEDRVESRERDEKENLRRSNVVRSTTAAFEQELAKDRREQAFKSRSSVYLEDRRQEHSPRREMGPMARRLHRMQREAEVANRDYGDRDECRQRWRSSMAF</sequence>
<feature type="transmembrane region" description="Helical" evidence="12">
    <location>
        <begin position="561"/>
        <end position="588"/>
    </location>
</feature>
<protein>
    <recommendedName>
        <fullName evidence="14">G-protein coupled receptors family 3 profile domain-containing protein</fullName>
    </recommendedName>
</protein>
<evidence type="ECO:0000256" key="10">
    <source>
        <dbReference type="ARBA" id="ARBA00023224"/>
    </source>
</evidence>
<dbReference type="InterPro" id="IPR038550">
    <property type="entry name" value="GPCR_3_9-Cys_sf"/>
</dbReference>
<dbReference type="InterPro" id="IPR028082">
    <property type="entry name" value="Peripla_BP_I"/>
</dbReference>
<feature type="compositionally biased region" description="Basic and acidic residues" evidence="11">
    <location>
        <begin position="1262"/>
        <end position="1278"/>
    </location>
</feature>
<evidence type="ECO:0000256" key="9">
    <source>
        <dbReference type="ARBA" id="ARBA00023180"/>
    </source>
</evidence>
<evidence type="ECO:0000259" key="14">
    <source>
        <dbReference type="PROSITE" id="PS50259"/>
    </source>
</evidence>
<feature type="compositionally biased region" description="Basic and acidic residues" evidence="11">
    <location>
        <begin position="1410"/>
        <end position="1423"/>
    </location>
</feature>
<evidence type="ECO:0000256" key="4">
    <source>
        <dbReference type="ARBA" id="ARBA00022692"/>
    </source>
</evidence>
<keyword evidence="7 12" id="KW-0472">Membrane</keyword>
<dbReference type="SUPFAM" id="SSF53822">
    <property type="entry name" value="Periplasmic binding protein-like I"/>
    <property type="match status" value="1"/>
</dbReference>
<feature type="domain" description="G-protein coupled receptors family 3 profile" evidence="14">
    <location>
        <begin position="562"/>
        <end position="824"/>
    </location>
</feature>
<evidence type="ECO:0000256" key="6">
    <source>
        <dbReference type="ARBA" id="ARBA00023040"/>
    </source>
</evidence>
<comment type="similarity">
    <text evidence="2">Belongs to the G-protein coupled receptor 3 family.</text>
</comment>
<feature type="region of interest" description="Disordered" evidence="11">
    <location>
        <begin position="1188"/>
        <end position="1278"/>
    </location>
</feature>
<evidence type="ECO:0000256" key="11">
    <source>
        <dbReference type="SAM" id="MobiDB-lite"/>
    </source>
</evidence>
<evidence type="ECO:0000256" key="3">
    <source>
        <dbReference type="ARBA" id="ARBA00022475"/>
    </source>
</evidence>
<reference evidence="15 16" key="1">
    <citation type="submission" date="2023-08" db="EMBL/GenBank/DDBJ databases">
        <title>A Necator americanus chromosomal reference genome.</title>
        <authorList>
            <person name="Ilik V."/>
            <person name="Petrzelkova K.J."/>
            <person name="Pardy F."/>
            <person name="Fuh T."/>
            <person name="Niatou-Singa F.S."/>
            <person name="Gouil Q."/>
            <person name="Baker L."/>
            <person name="Ritchie M.E."/>
            <person name="Jex A.R."/>
            <person name="Gazzola D."/>
            <person name="Li H."/>
            <person name="Toshio Fujiwara R."/>
            <person name="Zhan B."/>
            <person name="Aroian R.V."/>
            <person name="Pafco B."/>
            <person name="Schwarz E.M."/>
        </authorList>
    </citation>
    <scope>NUCLEOTIDE SEQUENCE [LARGE SCALE GENOMIC DNA]</scope>
    <source>
        <strain evidence="15 16">Aroian</strain>
        <tissue evidence="15">Whole animal</tissue>
    </source>
</reference>
<comment type="subcellular location">
    <subcellularLocation>
        <location evidence="1">Cell membrane</location>
        <topology evidence="1">Multi-pass membrane protein</topology>
    </subcellularLocation>
</comment>
<keyword evidence="13" id="KW-0732">Signal</keyword>
<keyword evidence="5 12" id="KW-1133">Transmembrane helix</keyword>
<feature type="compositionally biased region" description="Polar residues" evidence="11">
    <location>
        <begin position="1308"/>
        <end position="1321"/>
    </location>
</feature>
<dbReference type="Pfam" id="PF00003">
    <property type="entry name" value="7tm_3"/>
    <property type="match status" value="1"/>
</dbReference>
<feature type="transmembrane region" description="Helical" evidence="12">
    <location>
        <begin position="778"/>
        <end position="809"/>
    </location>
</feature>
<feature type="transmembrane region" description="Helical" evidence="12">
    <location>
        <begin position="600"/>
        <end position="620"/>
    </location>
</feature>
<dbReference type="PRINTS" id="PR00593">
    <property type="entry name" value="MTABOTROPICR"/>
</dbReference>
<evidence type="ECO:0000256" key="2">
    <source>
        <dbReference type="ARBA" id="ARBA00007242"/>
    </source>
</evidence>
<dbReference type="PROSITE" id="PS50259">
    <property type="entry name" value="G_PROTEIN_RECEP_F3_4"/>
    <property type="match status" value="1"/>
</dbReference>